<gene>
    <name evidence="2" type="ORF">H9L17_06120</name>
</gene>
<accession>A0A7G9QWI1</accession>
<dbReference type="AlphaFoldDB" id="A0A7G9QWI1"/>
<evidence type="ECO:0008006" key="4">
    <source>
        <dbReference type="Google" id="ProtNLM"/>
    </source>
</evidence>
<keyword evidence="1" id="KW-1133">Transmembrane helix</keyword>
<feature type="transmembrane region" description="Helical" evidence="1">
    <location>
        <begin position="34"/>
        <end position="55"/>
    </location>
</feature>
<dbReference type="EMBL" id="CP060711">
    <property type="protein sequence ID" value="QNN47706.1"/>
    <property type="molecule type" value="Genomic_DNA"/>
</dbReference>
<protein>
    <recommendedName>
        <fullName evidence="4">DUF4190 domain-containing protein</fullName>
    </recommendedName>
</protein>
<dbReference type="Proteomes" id="UP000515977">
    <property type="component" value="Chromosome"/>
</dbReference>
<proteinExistence type="predicted"/>
<keyword evidence="1" id="KW-0472">Membrane</keyword>
<keyword evidence="3" id="KW-1185">Reference proteome</keyword>
<keyword evidence="1" id="KW-0812">Transmembrane</keyword>
<sequence length="81" mass="8265">MRENPLRNAAITTLVLGALCVLAALDDSAWSSDATAGMALFSVVGLALGIVSLRISRRGRGMAVAGIVVSAIGLLASLWLV</sequence>
<dbReference type="KEGG" id="tbv:H9L17_06120"/>
<evidence type="ECO:0000313" key="3">
    <source>
        <dbReference type="Proteomes" id="UP000515977"/>
    </source>
</evidence>
<dbReference type="RefSeq" id="WP_187571450.1">
    <property type="nucleotide sequence ID" value="NZ_CP060711.1"/>
</dbReference>
<reference evidence="2 3" key="1">
    <citation type="submission" date="2020-08" db="EMBL/GenBank/DDBJ databases">
        <title>Genome sequence of Thermomonas brevis KACC 16975T.</title>
        <authorList>
            <person name="Hyun D.-W."/>
            <person name="Bae J.-W."/>
        </authorList>
    </citation>
    <scope>NUCLEOTIDE SEQUENCE [LARGE SCALE GENOMIC DNA]</scope>
    <source>
        <strain evidence="2 3">KACC 16975</strain>
    </source>
</reference>
<name>A0A7G9QWI1_9GAMM</name>
<organism evidence="2 3">
    <name type="scientific">Thermomonas brevis</name>
    <dbReference type="NCBI Taxonomy" id="215691"/>
    <lineage>
        <taxon>Bacteria</taxon>
        <taxon>Pseudomonadati</taxon>
        <taxon>Pseudomonadota</taxon>
        <taxon>Gammaproteobacteria</taxon>
        <taxon>Lysobacterales</taxon>
        <taxon>Lysobacteraceae</taxon>
        <taxon>Thermomonas</taxon>
    </lineage>
</organism>
<evidence type="ECO:0000256" key="1">
    <source>
        <dbReference type="SAM" id="Phobius"/>
    </source>
</evidence>
<evidence type="ECO:0000313" key="2">
    <source>
        <dbReference type="EMBL" id="QNN47706.1"/>
    </source>
</evidence>
<feature type="transmembrane region" description="Helical" evidence="1">
    <location>
        <begin position="62"/>
        <end position="80"/>
    </location>
</feature>